<name>A0A1L9QXX4_9CYAN</name>
<dbReference type="EMBL" id="MLAW01000001">
    <property type="protein sequence ID" value="OJJ27530.1"/>
    <property type="molecule type" value="Genomic_DNA"/>
</dbReference>
<dbReference type="AlphaFoldDB" id="A0A1L9QXX4"/>
<dbReference type="Pfam" id="PF02567">
    <property type="entry name" value="PhzC-PhzF"/>
    <property type="match status" value="1"/>
</dbReference>
<dbReference type="Proteomes" id="UP000183940">
    <property type="component" value="Unassembled WGS sequence"/>
</dbReference>
<comment type="caution">
    <text evidence="2">The sequence shown here is derived from an EMBL/GenBank/DDBJ whole genome shotgun (WGS) entry which is preliminary data.</text>
</comment>
<evidence type="ECO:0000313" key="2">
    <source>
        <dbReference type="EMBL" id="OJJ27530.1"/>
    </source>
</evidence>
<dbReference type="Gene3D" id="3.10.310.10">
    <property type="entry name" value="Diaminopimelate Epimerase, Chain A, domain 1"/>
    <property type="match status" value="2"/>
</dbReference>
<feature type="active site" evidence="1">
    <location>
        <position position="47"/>
    </location>
</feature>
<keyword evidence="3" id="KW-1185">Reference proteome</keyword>
<protein>
    <submittedName>
        <fullName evidence="2">Phenazine biosynthesis protein</fullName>
    </submittedName>
</protein>
<evidence type="ECO:0000313" key="3">
    <source>
        <dbReference type="Proteomes" id="UP000183940"/>
    </source>
</evidence>
<sequence>MPSVPFYIVDVFAVKPYSGNQLAVILNAGELTTETMQTIAKEINFSETTFILGDRPENGGYPVRIFTPVQELPFAGHPTLGTAYIIQQALIGSAVDEVTLNLRVGQIPVHWQTDAQTELLWMMQNPPEFTTTYSREALAPILSLEPEDIDDRFPIQTVSTGIPFIIVPLKTQAALKRCRIEQSLYFEFIENKPAKEIFVFCPETHYPENTFSARMFADSLGIPEDPATGSANGCFAGYLVEQNYLGTQDIDVLVEQGYEINRPSLLRLRAKRNQQTISVEVGGQVIPIAKGEFFL</sequence>
<reference evidence="2" key="1">
    <citation type="submission" date="2016-10" db="EMBL/GenBank/DDBJ databases">
        <title>CRISPR-Cas defence system in Roseofilum reptotaenium: evidence of a bacteriophage-cyanobacterium arms race in the coral black band disease.</title>
        <authorList>
            <person name="Buerger P."/>
            <person name="Wood-Charlson E.M."/>
            <person name="Weynberg K.D."/>
            <person name="Willis B."/>
            <person name="Van Oppen M.J."/>
        </authorList>
    </citation>
    <scope>NUCLEOTIDE SEQUENCE [LARGE SCALE GENOMIC DNA]</scope>
    <source>
        <strain evidence="2">AO1-A</strain>
    </source>
</reference>
<dbReference type="STRING" id="1925591.BI308_00760"/>
<dbReference type="GO" id="GO:0016853">
    <property type="term" value="F:isomerase activity"/>
    <property type="evidence" value="ECO:0007669"/>
    <property type="project" value="TreeGrafter"/>
</dbReference>
<dbReference type="PANTHER" id="PTHR13774:SF32">
    <property type="entry name" value="ANTISENSE-ENHANCING SEQUENCE 1"/>
    <property type="match status" value="1"/>
</dbReference>
<dbReference type="NCBIfam" id="TIGR00654">
    <property type="entry name" value="PhzF_family"/>
    <property type="match status" value="1"/>
</dbReference>
<organism evidence="2 3">
    <name type="scientific">Roseofilum reptotaenium AO1-A</name>
    <dbReference type="NCBI Taxonomy" id="1925591"/>
    <lineage>
        <taxon>Bacteria</taxon>
        <taxon>Bacillati</taxon>
        <taxon>Cyanobacteriota</taxon>
        <taxon>Cyanophyceae</taxon>
        <taxon>Desertifilales</taxon>
        <taxon>Desertifilaceae</taxon>
        <taxon>Roseofilum</taxon>
    </lineage>
</organism>
<gene>
    <name evidence="2" type="ORF">BI308_00760</name>
</gene>
<proteinExistence type="predicted"/>
<dbReference type="GO" id="GO:0005737">
    <property type="term" value="C:cytoplasm"/>
    <property type="evidence" value="ECO:0007669"/>
    <property type="project" value="TreeGrafter"/>
</dbReference>
<dbReference type="SUPFAM" id="SSF54506">
    <property type="entry name" value="Diaminopimelate epimerase-like"/>
    <property type="match status" value="1"/>
</dbReference>
<dbReference type="PANTHER" id="PTHR13774">
    <property type="entry name" value="PHENAZINE BIOSYNTHESIS PROTEIN"/>
    <property type="match status" value="1"/>
</dbReference>
<dbReference type="PIRSF" id="PIRSF016184">
    <property type="entry name" value="PhzC_PhzF"/>
    <property type="match status" value="1"/>
</dbReference>
<dbReference type="InterPro" id="IPR003719">
    <property type="entry name" value="Phenazine_PhzF-like"/>
</dbReference>
<accession>A0A1L9QXX4</accession>
<evidence type="ECO:0000256" key="1">
    <source>
        <dbReference type="PIRSR" id="PIRSR016184-1"/>
    </source>
</evidence>